<protein>
    <recommendedName>
        <fullName evidence="1">PPIase cyclophilin-type domain-containing protein</fullName>
    </recommendedName>
</protein>
<dbReference type="SUPFAM" id="SSF50891">
    <property type="entry name" value="Cyclophilin-like"/>
    <property type="match status" value="1"/>
</dbReference>
<dbReference type="InterPro" id="IPR044185">
    <property type="entry name" value="CYP26-2-like"/>
</dbReference>
<dbReference type="PANTHER" id="PTHR47724">
    <property type="entry name" value="PEPTIDYL-PROLYL CIS-TRANS ISOMERASE CYP26-2, CHLOROPLASTIC"/>
    <property type="match status" value="1"/>
</dbReference>
<reference evidence="2 3" key="1">
    <citation type="submission" date="2024-09" db="EMBL/GenBank/DDBJ databases">
        <title>Chromosome-scale assembly of Riccia fluitans.</title>
        <authorList>
            <person name="Paukszto L."/>
            <person name="Sawicki J."/>
            <person name="Karawczyk K."/>
            <person name="Piernik-Szablinska J."/>
            <person name="Szczecinska M."/>
            <person name="Mazdziarz M."/>
        </authorList>
    </citation>
    <scope>NUCLEOTIDE SEQUENCE [LARGE SCALE GENOMIC DNA]</scope>
    <source>
        <strain evidence="2">Rf_01</strain>
        <tissue evidence="2">Aerial parts of the thallus</tissue>
    </source>
</reference>
<name>A0ABD1Z6C9_9MARC</name>
<evidence type="ECO:0000313" key="3">
    <source>
        <dbReference type="Proteomes" id="UP001605036"/>
    </source>
</evidence>
<proteinExistence type="predicted"/>
<dbReference type="PANTHER" id="PTHR47724:SF1">
    <property type="entry name" value="PEPTIDYL-PROLYL CIS-TRANS ISOMERASE CYP26-2, CHLOROPLASTIC"/>
    <property type="match status" value="1"/>
</dbReference>
<comment type="caution">
    <text evidence="2">The sequence shown here is derived from an EMBL/GenBank/DDBJ whole genome shotgun (WGS) entry which is preliminary data.</text>
</comment>
<feature type="domain" description="PPIase cyclophilin-type" evidence="1">
    <location>
        <begin position="6"/>
        <end position="53"/>
    </location>
</feature>
<organism evidence="2 3">
    <name type="scientific">Riccia fluitans</name>
    <dbReference type="NCBI Taxonomy" id="41844"/>
    <lineage>
        <taxon>Eukaryota</taxon>
        <taxon>Viridiplantae</taxon>
        <taxon>Streptophyta</taxon>
        <taxon>Embryophyta</taxon>
        <taxon>Marchantiophyta</taxon>
        <taxon>Marchantiopsida</taxon>
        <taxon>Marchantiidae</taxon>
        <taxon>Marchantiales</taxon>
        <taxon>Ricciaceae</taxon>
        <taxon>Riccia</taxon>
    </lineage>
</organism>
<dbReference type="Gene3D" id="2.40.100.10">
    <property type="entry name" value="Cyclophilin-like"/>
    <property type="match status" value="1"/>
</dbReference>
<accession>A0ABD1Z6C9</accession>
<dbReference type="InterPro" id="IPR002130">
    <property type="entry name" value="Cyclophilin-type_PPIase_dom"/>
</dbReference>
<evidence type="ECO:0000259" key="1">
    <source>
        <dbReference type="Pfam" id="PF00160"/>
    </source>
</evidence>
<keyword evidence="3" id="KW-1185">Reference proteome</keyword>
<dbReference type="EMBL" id="JBHFFA010000002">
    <property type="protein sequence ID" value="KAL2642954.1"/>
    <property type="molecule type" value="Genomic_DNA"/>
</dbReference>
<dbReference type="Proteomes" id="UP001605036">
    <property type="component" value="Unassembled WGS sequence"/>
</dbReference>
<evidence type="ECO:0000313" key="2">
    <source>
        <dbReference type="EMBL" id="KAL2642954.1"/>
    </source>
</evidence>
<gene>
    <name evidence="2" type="ORF">R1flu_010541</name>
</gene>
<dbReference type="Pfam" id="PF00160">
    <property type="entry name" value="Pro_isomerase"/>
    <property type="match status" value="1"/>
</dbReference>
<sequence>MVEEEFHPEPNGTEFSIAIADSPELNASNLVVGRVVDGWDVLNQMAQVKVVQENTSSPYFQYVFVYVKFYGPMFYASGGWNLR</sequence>
<dbReference type="AlphaFoldDB" id="A0ABD1Z6C9"/>
<dbReference type="InterPro" id="IPR029000">
    <property type="entry name" value="Cyclophilin-like_dom_sf"/>
</dbReference>